<proteinExistence type="predicted"/>
<dbReference type="AlphaFoldDB" id="A0A5B8CGH7"/>
<dbReference type="KEGG" id="sufl:FIL70_07510"/>
<reference evidence="2 3" key="1">
    <citation type="submission" date="2019-06" db="EMBL/GenBank/DDBJ databases">
        <title>Genome organization and adaptive potential of archetypical organophosphate degarding Sphingobium fuliginis ATCC 27551.</title>
        <authorList>
            <person name="Sarwar A."/>
            <person name="Parthasarathy S."/>
            <person name="Singh C."/>
            <person name="Siddavattam D."/>
        </authorList>
    </citation>
    <scope>NUCLEOTIDE SEQUENCE [LARGE SCALE GENOMIC DNA]</scope>
    <source>
        <strain evidence="2 3">ATCC 27551</strain>
    </source>
</reference>
<dbReference type="RefSeq" id="WP_140041931.1">
    <property type="nucleotide sequence ID" value="NZ_CP041016.1"/>
</dbReference>
<dbReference type="EMBL" id="CP041016">
    <property type="protein sequence ID" value="QDC37090.1"/>
    <property type="molecule type" value="Genomic_DNA"/>
</dbReference>
<evidence type="ECO:0000313" key="2">
    <source>
        <dbReference type="EMBL" id="QDC37090.1"/>
    </source>
</evidence>
<accession>A0A5B8CGH7</accession>
<name>A0A5B8CGH7_SPHSA</name>
<sequence length="73" mass="8244">MVATKFTDSTQLMVADTPPRVGRNRINDPDEKVTARFASGTLARIKAALSDKEPQSEFIRQAVERELARREKK</sequence>
<gene>
    <name evidence="2" type="ORF">FIL70_07510</name>
</gene>
<organism evidence="2 3">
    <name type="scientific">Sphingobium fuliginis ATCC 27551</name>
    <dbReference type="NCBI Taxonomy" id="1208342"/>
    <lineage>
        <taxon>Bacteria</taxon>
        <taxon>Pseudomonadati</taxon>
        <taxon>Pseudomonadota</taxon>
        <taxon>Alphaproteobacteria</taxon>
        <taxon>Sphingomonadales</taxon>
        <taxon>Sphingomonadaceae</taxon>
        <taxon>Sphingobium</taxon>
    </lineage>
</organism>
<feature type="compositionally biased region" description="Polar residues" evidence="1">
    <location>
        <begin position="1"/>
        <end position="12"/>
    </location>
</feature>
<evidence type="ECO:0008006" key="4">
    <source>
        <dbReference type="Google" id="ProtNLM"/>
    </source>
</evidence>
<dbReference type="Proteomes" id="UP000311469">
    <property type="component" value="Chromosome cSF1"/>
</dbReference>
<evidence type="ECO:0000313" key="3">
    <source>
        <dbReference type="Proteomes" id="UP000311469"/>
    </source>
</evidence>
<evidence type="ECO:0000256" key="1">
    <source>
        <dbReference type="SAM" id="MobiDB-lite"/>
    </source>
</evidence>
<protein>
    <recommendedName>
        <fullName evidence="4">CopG family transcriptional regulator</fullName>
    </recommendedName>
</protein>
<feature type="region of interest" description="Disordered" evidence="1">
    <location>
        <begin position="1"/>
        <end position="27"/>
    </location>
</feature>